<dbReference type="GO" id="GO:0004420">
    <property type="term" value="F:hydroxymethylglutaryl-CoA reductase (NADPH) activity"/>
    <property type="evidence" value="ECO:0007669"/>
    <property type="project" value="UniProtKB-EC"/>
</dbReference>
<dbReference type="EC" id="1.1.1.34" evidence="3"/>
<evidence type="ECO:0000256" key="4">
    <source>
        <dbReference type="ARBA" id="ARBA00022857"/>
    </source>
</evidence>
<dbReference type="InterPro" id="IPR023074">
    <property type="entry name" value="HMG_CoA_Rdtase_cat_sf"/>
</dbReference>
<dbReference type="Proteomes" id="UP001516023">
    <property type="component" value="Unassembled WGS sequence"/>
</dbReference>
<dbReference type="EMBL" id="JABMIG020000225">
    <property type="protein sequence ID" value="KAL3784979.1"/>
    <property type="molecule type" value="Genomic_DNA"/>
</dbReference>
<dbReference type="Gene3D" id="3.90.770.10">
    <property type="entry name" value="3-hydroxy-3-methylglutaryl-coenzyme A Reductase, Chain A, domain 2"/>
    <property type="match status" value="1"/>
</dbReference>
<evidence type="ECO:0000256" key="5">
    <source>
        <dbReference type="ARBA" id="ARBA00023002"/>
    </source>
</evidence>
<dbReference type="PRINTS" id="PR00071">
    <property type="entry name" value="HMGCOARDTASE"/>
</dbReference>
<keyword evidence="4" id="KW-0521">NADP</keyword>
<protein>
    <recommendedName>
        <fullName evidence="3">hydroxymethylglutaryl-CoA reductase (NADPH)</fullName>
        <ecNumber evidence="3">1.1.1.34</ecNumber>
    </recommendedName>
</protein>
<keyword evidence="5" id="KW-0560">Oxidoreductase</keyword>
<keyword evidence="9" id="KW-1185">Reference proteome</keyword>
<comment type="caution">
    <text evidence="8">The sequence shown here is derived from an EMBL/GenBank/DDBJ whole genome shotgun (WGS) entry which is preliminary data.</text>
</comment>
<feature type="transmembrane region" description="Helical" evidence="7">
    <location>
        <begin position="124"/>
        <end position="147"/>
    </location>
</feature>
<dbReference type="Pfam" id="PF00368">
    <property type="entry name" value="HMG-CoA_red"/>
    <property type="match status" value="1"/>
</dbReference>
<dbReference type="AlphaFoldDB" id="A0ABD3PB67"/>
<dbReference type="InterPro" id="IPR002202">
    <property type="entry name" value="HMG_CoA_Rdtase"/>
</dbReference>
<dbReference type="SUPFAM" id="SSF56542">
    <property type="entry name" value="Substrate-binding domain of HMG-CoA reductase"/>
    <property type="match status" value="1"/>
</dbReference>
<evidence type="ECO:0000256" key="6">
    <source>
        <dbReference type="ARBA" id="ARBA00023136"/>
    </source>
</evidence>
<accession>A0ABD3PB67</accession>
<reference evidence="8 9" key="1">
    <citation type="journal article" date="2020" name="G3 (Bethesda)">
        <title>Improved Reference Genome for Cyclotella cryptica CCMP332, a Model for Cell Wall Morphogenesis, Salinity Adaptation, and Lipid Production in Diatoms (Bacillariophyta).</title>
        <authorList>
            <person name="Roberts W.R."/>
            <person name="Downey K.M."/>
            <person name="Ruck E.C."/>
            <person name="Traller J.C."/>
            <person name="Alverson A.J."/>
        </authorList>
    </citation>
    <scope>NUCLEOTIDE SEQUENCE [LARGE SCALE GENOMIC DNA]</scope>
    <source>
        <strain evidence="8 9">CCMP332</strain>
    </source>
</reference>
<dbReference type="InterPro" id="IPR004554">
    <property type="entry name" value="HMG_CoA_Rdtase_eu_arc"/>
</dbReference>
<dbReference type="PROSITE" id="PS00318">
    <property type="entry name" value="HMG_COA_REDUCTASE_2"/>
    <property type="match status" value="1"/>
</dbReference>
<name>A0ABD3PB67_9STRA</name>
<dbReference type="CDD" id="cd00643">
    <property type="entry name" value="HMG-CoA_reductase_classI"/>
    <property type="match status" value="1"/>
</dbReference>
<comment type="subcellular location">
    <subcellularLocation>
        <location evidence="1">Membrane</location>
    </subcellularLocation>
</comment>
<dbReference type="GO" id="GO:0016020">
    <property type="term" value="C:membrane"/>
    <property type="evidence" value="ECO:0007669"/>
    <property type="project" value="UniProtKB-SubCell"/>
</dbReference>
<dbReference type="FunFam" id="3.90.770.10:FF:000001">
    <property type="entry name" value="3-hydroxy-3-methylglutaryl coenzyme A reductase"/>
    <property type="match status" value="1"/>
</dbReference>
<dbReference type="Gene3D" id="3.30.70.420">
    <property type="entry name" value="Hydroxymethylglutaryl-CoA reductase, class I/II, NAD/NADP-binding domain"/>
    <property type="match status" value="1"/>
</dbReference>
<dbReference type="FunFam" id="3.30.70.420:FF:000001">
    <property type="entry name" value="3-hydroxy-3-methylglutaryl coenzyme A reductase"/>
    <property type="match status" value="1"/>
</dbReference>
<dbReference type="PROSITE" id="PS00066">
    <property type="entry name" value="HMG_COA_REDUCTASE_1"/>
    <property type="match status" value="1"/>
</dbReference>
<evidence type="ECO:0000256" key="1">
    <source>
        <dbReference type="ARBA" id="ARBA00004370"/>
    </source>
</evidence>
<sequence>MTSASAPSLTIGMQIDAFLSNLESIPSTHLYIVVIAVSIVFSFLLLNSGRGSSMAMAMPDSERVVVKPSVGHKKKAKEGNNSDEPQPKWHILKITNYVATTAFFISVIQFASDATAYLNDSNALLSFLVIWSLLLCYFFGFFGISFVELDDFVKSIPAGEQVLVDARGKPNNIQCSPDPPVKVVNIHAPATSAPVCTDPASFKRSSSSTIPANLQELSDHDIATLVIEDTIKDHQLEKLLDPHRAVTVRRLKFNALLETLGRGMIWITSASLGLIAKLLWVCSHSRGNGGTCDVEWRECVHSHGYYGGLVASTNRGCKAISQGSGAISTIVGDGITRAPCIRLPSAQEAASVLLWIKEPANFLKLKESFESTTSFGKLIEASPTVAGRNVYLRLRCFSGDAMGMNMISKGSLAVIECLKAHFPNISLVALSGNMCTDKKAAAVNWIEGRGKSVVIEATIPKEVVRSTLKTSVPAIVETNINKNLIGSAMAGVVGGFNAHAANNVTAVFLATGQDPAQNVESANCISLMEETPEGDLWISCTMPSIEVGTVGGGTGLPAQASCLKVIGAKGGGVNPGDNARQLAHVVAAAVMAGELSLMAALASNSLVAAHMAHNRKPVSK</sequence>
<keyword evidence="7" id="KW-0812">Transmembrane</keyword>
<dbReference type="InterPro" id="IPR009023">
    <property type="entry name" value="HMG_CoA_Rdtase_NAD(P)-bd_sf"/>
</dbReference>
<dbReference type="InterPro" id="IPR009029">
    <property type="entry name" value="HMG_CoA_Rdtase_sub-bd_dom_sf"/>
</dbReference>
<proteinExistence type="inferred from homology"/>
<evidence type="ECO:0000256" key="7">
    <source>
        <dbReference type="SAM" id="Phobius"/>
    </source>
</evidence>
<keyword evidence="6 7" id="KW-0472">Membrane</keyword>
<feature type="transmembrane region" description="Helical" evidence="7">
    <location>
        <begin position="28"/>
        <end position="46"/>
    </location>
</feature>
<evidence type="ECO:0000256" key="3">
    <source>
        <dbReference type="ARBA" id="ARBA00012999"/>
    </source>
</evidence>
<dbReference type="PROSITE" id="PS50065">
    <property type="entry name" value="HMG_COA_REDUCTASE_4"/>
    <property type="match status" value="1"/>
</dbReference>
<dbReference type="PANTHER" id="PTHR10572">
    <property type="entry name" value="3-HYDROXY-3-METHYLGLUTARYL-COENZYME A REDUCTASE"/>
    <property type="match status" value="1"/>
</dbReference>
<evidence type="ECO:0000313" key="9">
    <source>
        <dbReference type="Proteomes" id="UP001516023"/>
    </source>
</evidence>
<evidence type="ECO:0000256" key="2">
    <source>
        <dbReference type="ARBA" id="ARBA00007661"/>
    </source>
</evidence>
<dbReference type="SUPFAM" id="SSF55035">
    <property type="entry name" value="NAD-binding domain of HMG-CoA reductase"/>
    <property type="match status" value="1"/>
</dbReference>
<gene>
    <name evidence="8" type="ORF">HJC23_011180</name>
</gene>
<dbReference type="InterPro" id="IPR023076">
    <property type="entry name" value="HMG_CoA_Rdtase_CS"/>
</dbReference>
<organism evidence="8 9">
    <name type="scientific">Cyclotella cryptica</name>
    <dbReference type="NCBI Taxonomy" id="29204"/>
    <lineage>
        <taxon>Eukaryota</taxon>
        <taxon>Sar</taxon>
        <taxon>Stramenopiles</taxon>
        <taxon>Ochrophyta</taxon>
        <taxon>Bacillariophyta</taxon>
        <taxon>Coscinodiscophyceae</taxon>
        <taxon>Thalassiosirophycidae</taxon>
        <taxon>Stephanodiscales</taxon>
        <taxon>Stephanodiscaceae</taxon>
        <taxon>Cyclotella</taxon>
    </lineage>
</organism>
<dbReference type="PANTHER" id="PTHR10572:SF24">
    <property type="entry name" value="3-HYDROXY-3-METHYLGLUTARYL-COENZYME A REDUCTASE"/>
    <property type="match status" value="1"/>
</dbReference>
<keyword evidence="7" id="KW-1133">Transmembrane helix</keyword>
<evidence type="ECO:0000313" key="8">
    <source>
        <dbReference type="EMBL" id="KAL3784979.1"/>
    </source>
</evidence>
<comment type="similarity">
    <text evidence="2">Belongs to the HMG-CoA reductase family.</text>
</comment>